<organism evidence="2 3">
    <name type="scientific">Lederbergia wuyishanensis</name>
    <dbReference type="NCBI Taxonomy" id="1347903"/>
    <lineage>
        <taxon>Bacteria</taxon>
        <taxon>Bacillati</taxon>
        <taxon>Bacillota</taxon>
        <taxon>Bacilli</taxon>
        <taxon>Bacillales</taxon>
        <taxon>Bacillaceae</taxon>
        <taxon>Lederbergia</taxon>
    </lineage>
</organism>
<evidence type="ECO:0008006" key="4">
    <source>
        <dbReference type="Google" id="ProtNLM"/>
    </source>
</evidence>
<keyword evidence="1" id="KW-1133">Transmembrane helix</keyword>
<dbReference type="RefSeq" id="WP_244680115.1">
    <property type="nucleotide sequence ID" value="NZ_JALIRM010000001.1"/>
</dbReference>
<reference evidence="2 3" key="1">
    <citation type="submission" date="2023-07" db="EMBL/GenBank/DDBJ databases">
        <title>Genomic Encyclopedia of Type Strains, Phase IV (KMG-IV): sequencing the most valuable type-strain genomes for metagenomic binning, comparative biology and taxonomic classification.</title>
        <authorList>
            <person name="Goeker M."/>
        </authorList>
    </citation>
    <scope>NUCLEOTIDE SEQUENCE [LARGE SCALE GENOMIC DNA]</scope>
    <source>
        <strain evidence="2 3">DSM 27848</strain>
    </source>
</reference>
<name>A0ABU0D0I3_9BACI</name>
<dbReference type="Pfam" id="PF14286">
    <property type="entry name" value="DHHW"/>
    <property type="match status" value="1"/>
</dbReference>
<accession>A0ABU0D0I3</accession>
<comment type="caution">
    <text evidence="2">The sequence shown here is derived from an EMBL/GenBank/DDBJ whole genome shotgun (WGS) entry which is preliminary data.</text>
</comment>
<feature type="transmembrane region" description="Helical" evidence="1">
    <location>
        <begin position="7"/>
        <end position="25"/>
    </location>
</feature>
<proteinExistence type="predicted"/>
<keyword evidence="1" id="KW-0812">Transmembrane</keyword>
<dbReference type="Proteomes" id="UP001232343">
    <property type="component" value="Unassembled WGS sequence"/>
</dbReference>
<dbReference type="InterPro" id="IPR025945">
    <property type="entry name" value="DHHW"/>
</dbReference>
<gene>
    <name evidence="2" type="ORF">J2S14_000697</name>
</gene>
<keyword evidence="1" id="KW-0472">Membrane</keyword>
<sequence length="372" mass="43872">MRNTDKIIAFMFISFLGFICILNLISKDVVFSEDENRILEQKPTLSLKNILSGEFMDRYETYISDQFAWKKEWLGIKAGAEKALMKQESNGIYFGKDGYLLEEFKKPKDQLNKNIEHINFFAEKNKNLDYYMLLVPTSVEIYNEKLPLFAQSFSQREVIDDVKRQLLDSVHFIEVSNILTDHKNEQIYFKTDHHWTMRGAYYAYVQAANTLGFKPYLINDFNQKIVSNNFYGTFASKVLGHRVEPDTIEMFEPIHERSYTVQYDGKNKNSLYEWSYLSKKDQYSFFLNGNHSLVTIKSNVINGRKLAIIKDSYAHALIPFLANHFEEIYVIDLRYFHSDLDEFISENEINEVLFLYNIVNFSKDSNLIWLKK</sequence>
<evidence type="ECO:0000313" key="2">
    <source>
        <dbReference type="EMBL" id="MDQ0341904.1"/>
    </source>
</evidence>
<keyword evidence="3" id="KW-1185">Reference proteome</keyword>
<protein>
    <recommendedName>
        <fullName evidence="4">DHHW protein</fullName>
    </recommendedName>
</protein>
<dbReference type="EMBL" id="JAUSUO010000001">
    <property type="protein sequence ID" value="MDQ0341904.1"/>
    <property type="molecule type" value="Genomic_DNA"/>
</dbReference>
<evidence type="ECO:0000313" key="3">
    <source>
        <dbReference type="Proteomes" id="UP001232343"/>
    </source>
</evidence>
<evidence type="ECO:0000256" key="1">
    <source>
        <dbReference type="SAM" id="Phobius"/>
    </source>
</evidence>